<organism evidence="3 4">
    <name type="scientific">Aspergillus tanneri</name>
    <dbReference type="NCBI Taxonomy" id="1220188"/>
    <lineage>
        <taxon>Eukaryota</taxon>
        <taxon>Fungi</taxon>
        <taxon>Dikarya</taxon>
        <taxon>Ascomycota</taxon>
        <taxon>Pezizomycotina</taxon>
        <taxon>Eurotiomycetes</taxon>
        <taxon>Eurotiomycetidae</taxon>
        <taxon>Eurotiales</taxon>
        <taxon>Aspergillaceae</taxon>
        <taxon>Aspergillus</taxon>
        <taxon>Aspergillus subgen. Circumdati</taxon>
    </lineage>
</organism>
<reference evidence="3 4" key="1">
    <citation type="submission" date="2019-03" db="EMBL/GenBank/DDBJ databases">
        <title>The genome sequence of a newly discovered highly antifungal drug resistant Aspergillus species, Aspergillus tanneri NIH 1004.</title>
        <authorList>
            <person name="Mounaud S."/>
            <person name="Singh I."/>
            <person name="Joardar V."/>
            <person name="Pakala S."/>
            <person name="Pakala S."/>
            <person name="Venepally P."/>
            <person name="Hoover J."/>
            <person name="Nierman W."/>
            <person name="Chung J."/>
            <person name="Losada L."/>
        </authorList>
    </citation>
    <scope>NUCLEOTIDE SEQUENCE [LARGE SCALE GENOMIC DNA]</scope>
    <source>
        <strain evidence="3 4">NIH1004</strain>
    </source>
</reference>
<sequence>MSCKLLLSGDRNNFTTLALDFDRKKLSILADYPAPCNASWIERSSSQWSVDHLVGLSEGIEAGLLYSFDIDHAQETCKITSQQATLGAPGHFITVRDGSALALGTYLGGSVALYPISTDKTGKLLLKDAPRCEILPEFPYKSEGHGPNHVRQRQCHIHQVLEDSRGLLYAPDLGSDRVWIFRRDGLKLDLCGWLQCPPGTGARHAVLTPDERIMYVIGELSHTVVAFDLSNAPTNGILPIDGFAPNVIPPTVRPHHQFMMDSAEICLHPIIRNVLYVSNRWERQIAQREPHLKDVPKELPPGDDVAIILLSEDGRKAREVKHVRTNVDVIRGMRLSDDGKYVAVVGQEGGGVEVYEISGENGDVWALVAGLEEGLESGIKHVIWL</sequence>
<dbReference type="Pfam" id="PF10282">
    <property type="entry name" value="Lactonase"/>
    <property type="match status" value="1"/>
</dbReference>
<dbReference type="PANTHER" id="PTHR30344">
    <property type="entry name" value="6-PHOSPHOGLUCONOLACTONASE-RELATED"/>
    <property type="match status" value="1"/>
</dbReference>
<dbReference type="SUPFAM" id="SSF51004">
    <property type="entry name" value="C-terminal (heme d1) domain of cytochrome cd1-nitrite reductase"/>
    <property type="match status" value="1"/>
</dbReference>
<comment type="caution">
    <text evidence="3">The sequence shown here is derived from an EMBL/GenBank/DDBJ whole genome shotgun (WGS) entry which is preliminary data.</text>
</comment>
<evidence type="ECO:0000313" key="3">
    <source>
        <dbReference type="EMBL" id="THC88988.1"/>
    </source>
</evidence>
<dbReference type="GeneID" id="54334307"/>
<evidence type="ECO:0000313" key="5">
    <source>
        <dbReference type="Proteomes" id="UP000324241"/>
    </source>
</evidence>
<dbReference type="InterPro" id="IPR011048">
    <property type="entry name" value="Haem_d1_sf"/>
</dbReference>
<dbReference type="RefSeq" id="XP_033422023.1">
    <property type="nucleotide sequence ID" value="XM_033576168.1"/>
</dbReference>
<reference evidence="2 5" key="2">
    <citation type="submission" date="2019-08" db="EMBL/GenBank/DDBJ databases">
        <title>The genome sequence of a newly discovered highly antifungal drug resistant Aspergillus species, Aspergillus tanneri NIH 1004.</title>
        <authorList>
            <person name="Mounaud S."/>
            <person name="Singh I."/>
            <person name="Joardar V."/>
            <person name="Pakala S."/>
            <person name="Pakala S."/>
            <person name="Venepally P."/>
            <person name="Chung J.K."/>
            <person name="Losada L."/>
            <person name="Nierman W.C."/>
        </authorList>
    </citation>
    <scope>NUCLEOTIDE SEQUENCE [LARGE SCALE GENOMIC DNA]</scope>
    <source>
        <strain evidence="2 5">NIH1004</strain>
    </source>
</reference>
<dbReference type="Proteomes" id="UP000324241">
    <property type="component" value="Unassembled WGS sequence"/>
</dbReference>
<dbReference type="STRING" id="1220188.A0A4S3J4N2"/>
<gene>
    <name evidence="2" type="ORF">ATNIH1004_011606</name>
    <name evidence="3" type="ORF">EYZ11_011572</name>
</gene>
<evidence type="ECO:0000313" key="2">
    <source>
        <dbReference type="EMBL" id="KAA8642661.1"/>
    </source>
</evidence>
<dbReference type="GO" id="GO:0017057">
    <property type="term" value="F:6-phosphogluconolactonase activity"/>
    <property type="evidence" value="ECO:0007669"/>
    <property type="project" value="TreeGrafter"/>
</dbReference>
<evidence type="ECO:0000256" key="1">
    <source>
        <dbReference type="ARBA" id="ARBA00005564"/>
    </source>
</evidence>
<dbReference type="InterPro" id="IPR019405">
    <property type="entry name" value="Lactonase_7-beta_prop"/>
</dbReference>
<dbReference type="InterPro" id="IPR050282">
    <property type="entry name" value="Cycloisomerase_2"/>
</dbReference>
<dbReference type="AlphaFoldDB" id="A0A4S3J4N2"/>
<dbReference type="Proteomes" id="UP000308092">
    <property type="component" value="Unassembled WGS sequence"/>
</dbReference>
<dbReference type="InterPro" id="IPR015943">
    <property type="entry name" value="WD40/YVTN_repeat-like_dom_sf"/>
</dbReference>
<name>A0A4S3J4N2_9EURO</name>
<dbReference type="EMBL" id="QUQM01000008">
    <property type="protein sequence ID" value="KAA8642661.1"/>
    <property type="molecule type" value="Genomic_DNA"/>
</dbReference>
<comment type="similarity">
    <text evidence="1">Belongs to the cycloisomerase 2 family.</text>
</comment>
<dbReference type="Gene3D" id="2.130.10.10">
    <property type="entry name" value="YVTN repeat-like/Quinoprotein amine dehydrogenase"/>
    <property type="match status" value="1"/>
</dbReference>
<dbReference type="EMBL" id="SOSA01000730">
    <property type="protein sequence ID" value="THC88988.1"/>
    <property type="molecule type" value="Genomic_DNA"/>
</dbReference>
<dbReference type="OrthoDB" id="9972196at2759"/>
<accession>A0A4S3J4N2</accession>
<proteinExistence type="inferred from homology"/>
<keyword evidence="4" id="KW-1185">Reference proteome</keyword>
<evidence type="ECO:0008006" key="6">
    <source>
        <dbReference type="Google" id="ProtNLM"/>
    </source>
</evidence>
<protein>
    <recommendedName>
        <fullName evidence="6">Isomerase YbhE</fullName>
    </recommendedName>
</protein>
<dbReference type="PANTHER" id="PTHR30344:SF7">
    <property type="entry name" value="DUF2415 DOMAIN-CONTAINING PROTEIN"/>
    <property type="match status" value="1"/>
</dbReference>
<evidence type="ECO:0000313" key="4">
    <source>
        <dbReference type="Proteomes" id="UP000308092"/>
    </source>
</evidence>
<dbReference type="VEuPathDB" id="FungiDB:EYZ11_011572"/>